<dbReference type="InterPro" id="IPR045339">
    <property type="entry name" value="DUF6534"/>
</dbReference>
<dbReference type="PANTHER" id="PTHR40465:SF1">
    <property type="entry name" value="DUF6534 DOMAIN-CONTAINING PROTEIN"/>
    <property type="match status" value="1"/>
</dbReference>
<protein>
    <recommendedName>
        <fullName evidence="2">DUF6534 domain-containing protein</fullName>
    </recommendedName>
</protein>
<feature type="transmembrane region" description="Helical" evidence="1">
    <location>
        <begin position="130"/>
        <end position="148"/>
    </location>
</feature>
<feature type="transmembrane region" description="Helical" evidence="1">
    <location>
        <begin position="27"/>
        <end position="47"/>
    </location>
</feature>
<name>A0AA39MYS6_9AGAR</name>
<keyword evidence="1" id="KW-0812">Transmembrane</keyword>
<dbReference type="Pfam" id="PF20152">
    <property type="entry name" value="DUF6534"/>
    <property type="match status" value="1"/>
</dbReference>
<organism evidence="3 4">
    <name type="scientific">Armillaria borealis</name>
    <dbReference type="NCBI Taxonomy" id="47425"/>
    <lineage>
        <taxon>Eukaryota</taxon>
        <taxon>Fungi</taxon>
        <taxon>Dikarya</taxon>
        <taxon>Basidiomycota</taxon>
        <taxon>Agaricomycotina</taxon>
        <taxon>Agaricomycetes</taxon>
        <taxon>Agaricomycetidae</taxon>
        <taxon>Agaricales</taxon>
        <taxon>Marasmiineae</taxon>
        <taxon>Physalacriaceae</taxon>
        <taxon>Armillaria</taxon>
    </lineage>
</organism>
<evidence type="ECO:0000313" key="3">
    <source>
        <dbReference type="EMBL" id="KAK0451652.1"/>
    </source>
</evidence>
<evidence type="ECO:0000259" key="2">
    <source>
        <dbReference type="Pfam" id="PF20152"/>
    </source>
</evidence>
<feature type="transmembrane region" description="Helical" evidence="1">
    <location>
        <begin position="97"/>
        <end position="118"/>
    </location>
</feature>
<keyword evidence="4" id="KW-1185">Reference proteome</keyword>
<keyword evidence="1" id="KW-1133">Transmembrane helix</keyword>
<dbReference type="Proteomes" id="UP001175226">
    <property type="component" value="Unassembled WGS sequence"/>
</dbReference>
<evidence type="ECO:0000313" key="4">
    <source>
        <dbReference type="Proteomes" id="UP001175226"/>
    </source>
</evidence>
<proteinExistence type="predicted"/>
<dbReference type="PANTHER" id="PTHR40465">
    <property type="entry name" value="CHROMOSOME 1, WHOLE GENOME SHOTGUN SEQUENCE"/>
    <property type="match status" value="1"/>
</dbReference>
<feature type="domain" description="DUF6534" evidence="2">
    <location>
        <begin position="172"/>
        <end position="243"/>
    </location>
</feature>
<accession>A0AA39MYS6</accession>
<feature type="transmembrane region" description="Helical" evidence="1">
    <location>
        <begin position="193"/>
        <end position="215"/>
    </location>
</feature>
<reference evidence="3" key="1">
    <citation type="submission" date="2023-06" db="EMBL/GenBank/DDBJ databases">
        <authorList>
            <consortium name="Lawrence Berkeley National Laboratory"/>
            <person name="Ahrendt S."/>
            <person name="Sahu N."/>
            <person name="Indic B."/>
            <person name="Wong-Bajracharya J."/>
            <person name="Merenyi Z."/>
            <person name="Ke H.-M."/>
            <person name="Monk M."/>
            <person name="Kocsube S."/>
            <person name="Drula E."/>
            <person name="Lipzen A."/>
            <person name="Balint B."/>
            <person name="Henrissat B."/>
            <person name="Andreopoulos B."/>
            <person name="Martin F.M."/>
            <person name="Harder C.B."/>
            <person name="Rigling D."/>
            <person name="Ford K.L."/>
            <person name="Foster G.D."/>
            <person name="Pangilinan J."/>
            <person name="Papanicolaou A."/>
            <person name="Barry K."/>
            <person name="LaButti K."/>
            <person name="Viragh M."/>
            <person name="Koriabine M."/>
            <person name="Yan M."/>
            <person name="Riley R."/>
            <person name="Champramary S."/>
            <person name="Plett K.L."/>
            <person name="Tsai I.J."/>
            <person name="Slot J."/>
            <person name="Sipos G."/>
            <person name="Plett J."/>
            <person name="Nagy L.G."/>
            <person name="Grigoriev I.V."/>
        </authorList>
    </citation>
    <scope>NUCLEOTIDE SEQUENCE</scope>
    <source>
        <strain evidence="3">FPL87.14</strain>
    </source>
</reference>
<sequence length="371" mass="41403">MDRYTNPGHIMQPVPAGHPIAELSGPIAALLNWGLFGTLSVQLYLYYLAFPNDRRFTKYLVYGIYVIEFVQTMFITHDVFATFGYGFGDMDALTAKHLYWFTVPIMSAIAAGIGQVFYAYRIFILSKSRIISIFIVCISLTNYVASMFTGVYSFQAGIITRLTSRKLHIAVGLMRSTTDFRRTRILITKIIRLTIETGSVTAVVALLSVVLFIVFPNQTFYMTPTLIMPKLYANAVYMVLNSRFQIIGGRDTYKSSTDISITTTMIRNIISQSIEETRPTDGTQGQVPVVVISSEVFSDNCEMGQSKPSRQSKLQRLTQLVHLLSRFSLSNIGIVPSFNTGAEAEVALLANRLTEHSVDPSQPPNPLPIKV</sequence>
<dbReference type="EMBL" id="JAUEPT010000005">
    <property type="protein sequence ID" value="KAK0451652.1"/>
    <property type="molecule type" value="Genomic_DNA"/>
</dbReference>
<comment type="caution">
    <text evidence="3">The sequence shown here is derived from an EMBL/GenBank/DDBJ whole genome shotgun (WGS) entry which is preliminary data.</text>
</comment>
<evidence type="ECO:0000256" key="1">
    <source>
        <dbReference type="SAM" id="Phobius"/>
    </source>
</evidence>
<feature type="transmembrane region" description="Helical" evidence="1">
    <location>
        <begin position="59"/>
        <end position="77"/>
    </location>
</feature>
<dbReference type="AlphaFoldDB" id="A0AA39MYS6"/>
<gene>
    <name evidence="3" type="ORF">EV421DRAFT_1731468</name>
</gene>
<keyword evidence="1" id="KW-0472">Membrane</keyword>